<dbReference type="Pfam" id="PF00877">
    <property type="entry name" value="NLPC_P60"/>
    <property type="match status" value="1"/>
</dbReference>
<dbReference type="PROSITE" id="PS51935">
    <property type="entry name" value="NLPC_P60"/>
    <property type="match status" value="1"/>
</dbReference>
<name>A0A2I1KS96_9ACTO</name>
<evidence type="ECO:0000259" key="5">
    <source>
        <dbReference type="PROSITE" id="PS51935"/>
    </source>
</evidence>
<keyword evidence="3" id="KW-0378">Hydrolase</keyword>
<evidence type="ECO:0000256" key="3">
    <source>
        <dbReference type="ARBA" id="ARBA00022801"/>
    </source>
</evidence>
<evidence type="ECO:0000313" key="6">
    <source>
        <dbReference type="EMBL" id="PKY98467.1"/>
    </source>
</evidence>
<dbReference type="Gene3D" id="3.90.1720.10">
    <property type="entry name" value="endopeptidase domain like (from Nostoc punctiforme)"/>
    <property type="match status" value="1"/>
</dbReference>
<accession>A0A2I1KS96</accession>
<keyword evidence="4" id="KW-0788">Thiol protease</keyword>
<evidence type="ECO:0000256" key="2">
    <source>
        <dbReference type="ARBA" id="ARBA00022670"/>
    </source>
</evidence>
<dbReference type="InterPro" id="IPR038765">
    <property type="entry name" value="Papain-like_cys_pep_sf"/>
</dbReference>
<dbReference type="AlphaFoldDB" id="A0A2I1KS96"/>
<dbReference type="GO" id="GO:0006508">
    <property type="term" value="P:proteolysis"/>
    <property type="evidence" value="ECO:0007669"/>
    <property type="project" value="UniProtKB-KW"/>
</dbReference>
<protein>
    <submittedName>
        <fullName evidence="6">NlpC/P60 family protein</fullName>
    </submittedName>
</protein>
<dbReference type="PANTHER" id="PTHR47053">
    <property type="entry name" value="MUREIN DD-ENDOPEPTIDASE MEPH-RELATED"/>
    <property type="match status" value="1"/>
</dbReference>
<organism evidence="6 7">
    <name type="scientific">Actinomyces urogenitalis</name>
    <dbReference type="NCBI Taxonomy" id="103621"/>
    <lineage>
        <taxon>Bacteria</taxon>
        <taxon>Bacillati</taxon>
        <taxon>Actinomycetota</taxon>
        <taxon>Actinomycetes</taxon>
        <taxon>Actinomycetales</taxon>
        <taxon>Actinomycetaceae</taxon>
        <taxon>Actinomyces</taxon>
    </lineage>
</organism>
<dbReference type="GO" id="GO:0008234">
    <property type="term" value="F:cysteine-type peptidase activity"/>
    <property type="evidence" value="ECO:0007669"/>
    <property type="project" value="UniProtKB-KW"/>
</dbReference>
<keyword evidence="2" id="KW-0645">Protease</keyword>
<dbReference type="InterPro" id="IPR000064">
    <property type="entry name" value="NLP_P60_dom"/>
</dbReference>
<proteinExistence type="inferred from homology"/>
<dbReference type="InterPro" id="IPR051202">
    <property type="entry name" value="Peptidase_C40"/>
</dbReference>
<comment type="similarity">
    <text evidence="1">Belongs to the peptidase C40 family.</text>
</comment>
<dbReference type="RefSeq" id="WP_006547588.1">
    <property type="nucleotide sequence ID" value="NZ_JAHAIH010000014.1"/>
</dbReference>
<evidence type="ECO:0000256" key="4">
    <source>
        <dbReference type="ARBA" id="ARBA00022807"/>
    </source>
</evidence>
<dbReference type="SUPFAM" id="SSF54001">
    <property type="entry name" value="Cysteine proteinases"/>
    <property type="match status" value="1"/>
</dbReference>
<dbReference type="Proteomes" id="UP000234778">
    <property type="component" value="Unassembled WGS sequence"/>
</dbReference>
<feature type="domain" description="NlpC/P60" evidence="5">
    <location>
        <begin position="113"/>
        <end position="223"/>
    </location>
</feature>
<dbReference type="PANTHER" id="PTHR47053:SF1">
    <property type="entry name" value="MUREIN DD-ENDOPEPTIDASE MEPH-RELATED"/>
    <property type="match status" value="1"/>
</dbReference>
<dbReference type="GeneID" id="81708813"/>
<evidence type="ECO:0000313" key="7">
    <source>
        <dbReference type="Proteomes" id="UP000234778"/>
    </source>
</evidence>
<dbReference type="EMBL" id="PKHA01000007">
    <property type="protein sequence ID" value="PKY98467.1"/>
    <property type="molecule type" value="Genomic_DNA"/>
</dbReference>
<sequence length="223" mass="22887">MTTPVQARHRKASRPLTPLSDLAPATRRGFAVAASSGLALTMIASGANAAGQDAENLRSSAGTLKVGLVAEAESLAASNAPIKVSEQVAADDAAVVTEVETVTAEVVQERNAVATGQGLIDYGMQFLGVPYVWGASSPTAFDCSGFVSYVYASIGVSIPHQSSAIRNMAGASVVSASEAQAGDIMWWPGHVGLYAGDGMVLESVPGGVTYRAVWGSPTYLRVL</sequence>
<gene>
    <name evidence="6" type="ORF">CYJ26_07700</name>
</gene>
<evidence type="ECO:0000256" key="1">
    <source>
        <dbReference type="ARBA" id="ARBA00007074"/>
    </source>
</evidence>
<comment type="caution">
    <text evidence="6">The sequence shown here is derived from an EMBL/GenBank/DDBJ whole genome shotgun (WGS) entry which is preliminary data.</text>
</comment>
<reference evidence="6 7" key="1">
    <citation type="submission" date="2017-12" db="EMBL/GenBank/DDBJ databases">
        <title>Phylogenetic diversity of female urinary microbiome.</title>
        <authorList>
            <person name="Thomas-White K."/>
            <person name="Wolfe A.J."/>
        </authorList>
    </citation>
    <scope>NUCLEOTIDE SEQUENCE [LARGE SCALE GENOMIC DNA]</scope>
    <source>
        <strain evidence="6 7">UMB0319</strain>
    </source>
</reference>